<dbReference type="Proteomes" id="UP000000370">
    <property type="component" value="Chromosome"/>
</dbReference>
<evidence type="ECO:0000313" key="2">
    <source>
        <dbReference type="Proteomes" id="UP000000370"/>
    </source>
</evidence>
<dbReference type="InterPro" id="IPR025233">
    <property type="entry name" value="DUF4176"/>
</dbReference>
<accession>A9KID3</accession>
<dbReference type="EMBL" id="CP000885">
    <property type="protein sequence ID" value="ABX42385.1"/>
    <property type="molecule type" value="Genomic_DNA"/>
</dbReference>
<protein>
    <recommendedName>
        <fullName evidence="3">DUF4176 domain-containing protein</fullName>
    </recommendedName>
</protein>
<dbReference type="KEGG" id="cpy:Cphy_2017"/>
<dbReference type="Pfam" id="PF13780">
    <property type="entry name" value="DUF4176"/>
    <property type="match status" value="1"/>
</dbReference>
<dbReference type="HOGENOM" id="CLU_158514_1_1_9"/>
<evidence type="ECO:0000313" key="1">
    <source>
        <dbReference type="EMBL" id="ABX42385.1"/>
    </source>
</evidence>
<dbReference type="AlphaFoldDB" id="A9KID3"/>
<organism evidence="1 2">
    <name type="scientific">Lachnoclostridium phytofermentans (strain ATCC 700394 / DSM 18823 / ISDg)</name>
    <name type="common">Clostridium phytofermentans</name>
    <dbReference type="NCBI Taxonomy" id="357809"/>
    <lineage>
        <taxon>Bacteria</taxon>
        <taxon>Bacillati</taxon>
        <taxon>Bacillota</taxon>
        <taxon>Clostridia</taxon>
        <taxon>Lachnospirales</taxon>
        <taxon>Lachnospiraceae</taxon>
    </lineage>
</organism>
<proteinExistence type="predicted"/>
<name>A9KID3_LACP7</name>
<evidence type="ECO:0008006" key="3">
    <source>
        <dbReference type="Google" id="ProtNLM"/>
    </source>
</evidence>
<keyword evidence="2" id="KW-1185">Reference proteome</keyword>
<reference evidence="2" key="1">
    <citation type="submission" date="2007-11" db="EMBL/GenBank/DDBJ databases">
        <title>Complete genome sequence of Clostridium phytofermentans ISDg.</title>
        <authorList>
            <person name="Leschine S.B."/>
            <person name="Warnick T.A."/>
            <person name="Blanchard J.L."/>
            <person name="Schnell D.J."/>
            <person name="Petit E.L."/>
            <person name="LaTouf W.G."/>
            <person name="Copeland A."/>
            <person name="Lucas S."/>
            <person name="Lapidus A."/>
            <person name="Barry K."/>
            <person name="Glavina del Rio T."/>
            <person name="Dalin E."/>
            <person name="Tice H."/>
            <person name="Pitluck S."/>
            <person name="Kiss H."/>
            <person name="Brettin T."/>
            <person name="Bruce D."/>
            <person name="Detter J.C."/>
            <person name="Han C."/>
            <person name="Kuske C."/>
            <person name="Schmutz J."/>
            <person name="Larimer F."/>
            <person name="Land M."/>
            <person name="Hauser L."/>
            <person name="Kyrpides N."/>
            <person name="Kim E.A."/>
            <person name="Richardson P."/>
        </authorList>
    </citation>
    <scope>NUCLEOTIDE SEQUENCE [LARGE SCALE GENOMIC DNA]</scope>
    <source>
        <strain evidence="2">ATCC 700394 / DSM 18823 / ISDg</strain>
    </source>
</reference>
<dbReference type="eggNOG" id="COG4495">
    <property type="taxonomic scope" value="Bacteria"/>
</dbReference>
<dbReference type="STRING" id="357809.Cphy_2017"/>
<sequence>MIIGYCQYELDSSELWDYAGCLYPEGYLGSDKTFLFNSNQIKEISFLGMETEEQQEFADYANKILKDERDKIK</sequence>
<gene>
    <name evidence="1" type="ordered locus">Cphy_2017</name>
</gene>